<dbReference type="Gene3D" id="3.40.50.720">
    <property type="entry name" value="NAD(P)-binding Rossmann-like Domain"/>
    <property type="match status" value="1"/>
</dbReference>
<evidence type="ECO:0000259" key="2">
    <source>
        <dbReference type="Pfam" id="PF08240"/>
    </source>
</evidence>
<accession>A0ABT2MA61</accession>
<proteinExistence type="predicted"/>
<dbReference type="PANTHER" id="PTHR43189:SF1">
    <property type="entry name" value="ZINC-TYPE ALCOHOL DEHYDROGENASE-LIKE PROTEIN C1198.01"/>
    <property type="match status" value="1"/>
</dbReference>
<evidence type="ECO:0000313" key="3">
    <source>
        <dbReference type="EMBL" id="MCT7658300.1"/>
    </source>
</evidence>
<keyword evidence="1" id="KW-0560">Oxidoreductase</keyword>
<dbReference type="InterPro" id="IPR011032">
    <property type="entry name" value="GroES-like_sf"/>
</dbReference>
<dbReference type="EMBL" id="JAODWD010000002">
    <property type="protein sequence ID" value="MCT7658300.1"/>
    <property type="molecule type" value="Genomic_DNA"/>
</dbReference>
<dbReference type="Proteomes" id="UP001206639">
    <property type="component" value="Unassembled WGS sequence"/>
</dbReference>
<organism evidence="3 4">
    <name type="scientific">Mycobacterium deserti</name>
    <dbReference type="NCBI Taxonomy" id="2978347"/>
    <lineage>
        <taxon>Bacteria</taxon>
        <taxon>Bacillati</taxon>
        <taxon>Actinomycetota</taxon>
        <taxon>Actinomycetes</taxon>
        <taxon>Mycobacteriales</taxon>
        <taxon>Mycobacteriaceae</taxon>
        <taxon>Mycobacterium</taxon>
    </lineage>
</organism>
<dbReference type="SUPFAM" id="SSF51735">
    <property type="entry name" value="NAD(P)-binding Rossmann-fold domains"/>
    <property type="match status" value="1"/>
</dbReference>
<dbReference type="InterPro" id="IPR036291">
    <property type="entry name" value="NAD(P)-bd_dom_sf"/>
</dbReference>
<evidence type="ECO:0000256" key="1">
    <source>
        <dbReference type="ARBA" id="ARBA00023002"/>
    </source>
</evidence>
<gene>
    <name evidence="3" type="ORF">N4S67_07685</name>
</gene>
<dbReference type="SUPFAM" id="SSF50129">
    <property type="entry name" value="GroES-like"/>
    <property type="match status" value="1"/>
</dbReference>
<dbReference type="Gene3D" id="3.90.180.10">
    <property type="entry name" value="Medium-chain alcohol dehydrogenases, catalytic domain"/>
    <property type="match status" value="1"/>
</dbReference>
<feature type="domain" description="Alcohol dehydrogenase-like N-terminal" evidence="2">
    <location>
        <begin position="23"/>
        <end position="135"/>
    </location>
</feature>
<reference evidence="4" key="1">
    <citation type="submission" date="2023-07" db="EMBL/GenBank/DDBJ databases">
        <authorList>
            <person name="Deng Y."/>
            <person name="Zhang Y.-Q."/>
        </authorList>
    </citation>
    <scope>NUCLEOTIDE SEQUENCE [LARGE SCALE GENOMIC DNA]</scope>
    <source>
        <strain evidence="4">CPCC 205710</strain>
    </source>
</reference>
<comment type="caution">
    <text evidence="3">The sequence shown here is derived from an EMBL/GenBank/DDBJ whole genome shotgun (WGS) entry which is preliminary data.</text>
</comment>
<dbReference type="CDD" id="cd08262">
    <property type="entry name" value="Zn_ADH8"/>
    <property type="match status" value="1"/>
</dbReference>
<name>A0ABT2MA61_9MYCO</name>
<dbReference type="RefSeq" id="WP_260992361.1">
    <property type="nucleotide sequence ID" value="NZ_JAODWD010000002.1"/>
</dbReference>
<sequence>MRAVTCTNAQLEVVDQPTPTPDRGQLLVEVLRCGICGSDLHARHHMDELADVMAEAGYDAMMRSDQQIVFGHEFCGTVVDHGPRTRKTPKPGSTVVTMPLLRRGKEVHGIGLTAKAPGAYAEQLIVEQTLSFPVPNGLAPDIAALTEPMAVGWHAVQRGEVSKGQVAIVIGCGPIGLAVILGLKAKGVRTVIASDFSAGRRALATRCGADIVVDPAKDSPLDGDHGFLKTFTDAGDLALSTIEKLHKLRLPWWHVWRAADKAGATTPKHPVIFECVGVPGMIESIIGSAPAFARVVVVGVCMGADKIRPSMAINKEIELRIVLGYTPLEFRDTLYMLAEGKIDATALITGTVGLNGVEAAFDALGDPEAHAKILIDPRSDAEEPS</sequence>
<keyword evidence="4" id="KW-1185">Reference proteome</keyword>
<dbReference type="InterPro" id="IPR013154">
    <property type="entry name" value="ADH-like_N"/>
</dbReference>
<protein>
    <submittedName>
        <fullName evidence="3">Zinc-binding dehydrogenase</fullName>
    </submittedName>
</protein>
<dbReference type="PANTHER" id="PTHR43189">
    <property type="entry name" value="ZINC-TYPE ALCOHOL DEHYDROGENASE-LIKE PROTEIN C1198.01-RELATED"/>
    <property type="match status" value="1"/>
</dbReference>
<evidence type="ECO:0000313" key="4">
    <source>
        <dbReference type="Proteomes" id="UP001206639"/>
    </source>
</evidence>
<dbReference type="Pfam" id="PF08240">
    <property type="entry name" value="ADH_N"/>
    <property type="match status" value="1"/>
</dbReference>